<organism evidence="1 2">
    <name type="scientific">Citrus sinensis</name>
    <name type="common">Sweet orange</name>
    <name type="synonym">Citrus aurantium var. sinensis</name>
    <dbReference type="NCBI Taxonomy" id="2711"/>
    <lineage>
        <taxon>Eukaryota</taxon>
        <taxon>Viridiplantae</taxon>
        <taxon>Streptophyta</taxon>
        <taxon>Embryophyta</taxon>
        <taxon>Tracheophyta</taxon>
        <taxon>Spermatophyta</taxon>
        <taxon>Magnoliopsida</taxon>
        <taxon>eudicotyledons</taxon>
        <taxon>Gunneridae</taxon>
        <taxon>Pentapetalae</taxon>
        <taxon>rosids</taxon>
        <taxon>malvids</taxon>
        <taxon>Sapindales</taxon>
        <taxon>Rutaceae</taxon>
        <taxon>Aurantioideae</taxon>
        <taxon>Citrus</taxon>
    </lineage>
</organism>
<dbReference type="EMBL" id="CM039174">
    <property type="protein sequence ID" value="KAH9751547.1"/>
    <property type="molecule type" value="Genomic_DNA"/>
</dbReference>
<gene>
    <name evidence="1" type="ORF">KPL71_014334</name>
</gene>
<accession>A0ACB8KAV9</accession>
<reference evidence="2" key="1">
    <citation type="journal article" date="2023" name="Hortic. Res.">
        <title>A chromosome-level phased genome enabling allele-level studies in sweet orange: a case study on citrus Huanglongbing tolerance.</title>
        <authorList>
            <person name="Wu B."/>
            <person name="Yu Q."/>
            <person name="Deng Z."/>
            <person name="Duan Y."/>
            <person name="Luo F."/>
            <person name="Gmitter F. Jr."/>
        </authorList>
    </citation>
    <scope>NUCLEOTIDE SEQUENCE [LARGE SCALE GENOMIC DNA]</scope>
    <source>
        <strain evidence="2">cv. Valencia</strain>
    </source>
</reference>
<keyword evidence="2" id="KW-1185">Reference proteome</keyword>
<sequence length="388" mass="41234">MAMDLSPKYANKKIFEGEGGSYYSWPGTESNLLGESKVGAGILLLKPGGFALPHYADCSKVGYVLQVDSGGAVWPFGFAVNSGGLVVVTGELGVAGMVLPNDQKHSQEEIVLGLRKGDVIPVPLGSASWWYNNGSSDVVIVFVGETSRAYVPGEFSYFLLTGAEGILGGFSSEFTGRAYNMNENEAKILAKSQTGVLIIKLGQDESEKIPLPHQHGNANLMVNNFANFPADFCVKKAGMVTSFTGSNFPFLEQVGLSCTILKLDANAMLSPTYTADSVQVFYVVKGSGKAQIVGLNAKLVLDSEVEAGQLLVVPRCFVVAIIAGPEGIECFSITTSTRPALGKLGGKQSVMNGFSASVVQLALNVNEEFLKFFKENVATSEILIPPKF</sequence>
<evidence type="ECO:0000313" key="2">
    <source>
        <dbReference type="Proteomes" id="UP000829398"/>
    </source>
</evidence>
<proteinExistence type="predicted"/>
<evidence type="ECO:0000313" key="1">
    <source>
        <dbReference type="EMBL" id="KAH9751547.1"/>
    </source>
</evidence>
<comment type="caution">
    <text evidence="1">The sequence shown here is derived from an EMBL/GenBank/DDBJ whole genome shotgun (WGS) entry which is preliminary data.</text>
</comment>
<name>A0ACB8KAV9_CITSI</name>
<dbReference type="Proteomes" id="UP000829398">
    <property type="component" value="Chromosome 5"/>
</dbReference>
<protein>
    <submittedName>
        <fullName evidence="1">Uncharacterized protein</fullName>
    </submittedName>
</protein>